<dbReference type="AlphaFoldDB" id="A0A3M5XBT7"/>
<comment type="caution">
    <text evidence="1">The sequence shown here is derived from an EMBL/GenBank/DDBJ whole genome shotgun (WGS) entry which is preliminary data.</text>
</comment>
<dbReference type="EMBL" id="RBUF01000035">
    <property type="protein sequence ID" value="RMU79434.1"/>
    <property type="molecule type" value="Genomic_DNA"/>
</dbReference>
<gene>
    <name evidence="1" type="ORF">ALP24_05311</name>
</gene>
<name>A0A3M5XBT7_PSEAP</name>
<dbReference type="NCBIfam" id="TIGR02683">
    <property type="entry name" value="upstrm_HI1419"/>
    <property type="match status" value="1"/>
</dbReference>
<dbReference type="PIRSF" id="PIRSF028744">
    <property type="entry name" value="Addict_mod_HI1419"/>
    <property type="match status" value="1"/>
</dbReference>
<dbReference type="PANTHER" id="PTHR41791:SF1">
    <property type="entry name" value="SSL7039 PROTEIN"/>
    <property type="match status" value="1"/>
</dbReference>
<evidence type="ECO:0008006" key="3">
    <source>
        <dbReference type="Google" id="ProtNLM"/>
    </source>
</evidence>
<dbReference type="Proteomes" id="UP000274315">
    <property type="component" value="Unassembled WGS sequence"/>
</dbReference>
<sequence>MSSMTTIKQTSTYMAWERRLKDQKAKAAIAARIFRVANGLMGDVSPVGQGVSELRIHVGPGYRVYFQQRGDELILLLCGGDKSSQSRDIETAKRLADQWRQE</sequence>
<evidence type="ECO:0000313" key="1">
    <source>
        <dbReference type="EMBL" id="RMU79434.1"/>
    </source>
</evidence>
<dbReference type="PANTHER" id="PTHR41791">
    <property type="entry name" value="SSL7039 PROTEIN"/>
    <property type="match status" value="1"/>
</dbReference>
<protein>
    <recommendedName>
        <fullName evidence="3">Addiction module killer protein</fullName>
    </recommendedName>
</protein>
<proteinExistence type="predicted"/>
<reference evidence="1 2" key="1">
    <citation type="submission" date="2018-08" db="EMBL/GenBank/DDBJ databases">
        <title>Recombination of ecologically and evolutionarily significant loci maintains genetic cohesion in the Pseudomonas syringae species complex.</title>
        <authorList>
            <person name="Dillon M."/>
            <person name="Thakur S."/>
            <person name="Almeida R.N.D."/>
            <person name="Weir B.S."/>
            <person name="Guttman D.S."/>
        </authorList>
    </citation>
    <scope>NUCLEOTIDE SEQUENCE [LARGE SCALE GENOMIC DNA]</scope>
    <source>
        <strain evidence="1 2">ICMP 11935</strain>
    </source>
</reference>
<dbReference type="InterPro" id="IPR014056">
    <property type="entry name" value="TypeIITA-like_toxin_pred"/>
</dbReference>
<evidence type="ECO:0000313" key="2">
    <source>
        <dbReference type="Proteomes" id="UP000274315"/>
    </source>
</evidence>
<accession>A0A3M5XBT7</accession>
<organism evidence="1 2">
    <name type="scientific">Pseudomonas syringae pv. aptata</name>
    <dbReference type="NCBI Taxonomy" id="83167"/>
    <lineage>
        <taxon>Bacteria</taxon>
        <taxon>Pseudomonadati</taxon>
        <taxon>Pseudomonadota</taxon>
        <taxon>Gammaproteobacteria</taxon>
        <taxon>Pseudomonadales</taxon>
        <taxon>Pseudomonadaceae</taxon>
        <taxon>Pseudomonas</taxon>
        <taxon>Pseudomonas syringae</taxon>
    </lineage>
</organism>